<dbReference type="Pfam" id="PF13193">
    <property type="entry name" value="AMP-binding_C"/>
    <property type="match status" value="1"/>
</dbReference>
<feature type="domain" description="AMP-dependent synthetase/ligase" evidence="4">
    <location>
        <begin position="22"/>
        <end position="391"/>
    </location>
</feature>
<dbReference type="STRING" id="1036611.A0A1L9PDW3"/>
<accession>A0A1L9PDW3</accession>
<reference evidence="7" key="1">
    <citation type="journal article" date="2017" name="Genome Biol.">
        <title>Comparative genomics reveals high biological diversity and specific adaptations in the industrially and medically important fungal genus Aspergillus.</title>
        <authorList>
            <person name="de Vries R.P."/>
            <person name="Riley R."/>
            <person name="Wiebenga A."/>
            <person name="Aguilar-Osorio G."/>
            <person name="Amillis S."/>
            <person name="Uchima C.A."/>
            <person name="Anderluh G."/>
            <person name="Asadollahi M."/>
            <person name="Askin M."/>
            <person name="Barry K."/>
            <person name="Battaglia E."/>
            <person name="Bayram O."/>
            <person name="Benocci T."/>
            <person name="Braus-Stromeyer S.A."/>
            <person name="Caldana C."/>
            <person name="Canovas D."/>
            <person name="Cerqueira G.C."/>
            <person name="Chen F."/>
            <person name="Chen W."/>
            <person name="Choi C."/>
            <person name="Clum A."/>
            <person name="Dos Santos R.A."/>
            <person name="Damasio A.R."/>
            <person name="Diallinas G."/>
            <person name="Emri T."/>
            <person name="Fekete E."/>
            <person name="Flipphi M."/>
            <person name="Freyberg S."/>
            <person name="Gallo A."/>
            <person name="Gournas C."/>
            <person name="Habgood R."/>
            <person name="Hainaut M."/>
            <person name="Harispe M.L."/>
            <person name="Henrissat B."/>
            <person name="Hilden K.S."/>
            <person name="Hope R."/>
            <person name="Hossain A."/>
            <person name="Karabika E."/>
            <person name="Karaffa L."/>
            <person name="Karanyi Z."/>
            <person name="Krasevec N."/>
            <person name="Kuo A."/>
            <person name="Kusch H."/>
            <person name="LaButti K."/>
            <person name="Lagendijk E.L."/>
            <person name="Lapidus A."/>
            <person name="Levasseur A."/>
            <person name="Lindquist E."/>
            <person name="Lipzen A."/>
            <person name="Logrieco A.F."/>
            <person name="MacCabe A."/>
            <person name="Maekelae M.R."/>
            <person name="Malavazi I."/>
            <person name="Melin P."/>
            <person name="Meyer V."/>
            <person name="Mielnichuk N."/>
            <person name="Miskei M."/>
            <person name="Molnar A.P."/>
            <person name="Mule G."/>
            <person name="Ngan C.Y."/>
            <person name="Orejas M."/>
            <person name="Orosz E."/>
            <person name="Ouedraogo J.P."/>
            <person name="Overkamp K.M."/>
            <person name="Park H.-S."/>
            <person name="Perrone G."/>
            <person name="Piumi F."/>
            <person name="Punt P.J."/>
            <person name="Ram A.F."/>
            <person name="Ramon A."/>
            <person name="Rauscher S."/>
            <person name="Record E."/>
            <person name="Riano-Pachon D.M."/>
            <person name="Robert V."/>
            <person name="Roehrig J."/>
            <person name="Ruller R."/>
            <person name="Salamov A."/>
            <person name="Salih N.S."/>
            <person name="Samson R.A."/>
            <person name="Sandor E."/>
            <person name="Sanguinetti M."/>
            <person name="Schuetze T."/>
            <person name="Sepcic K."/>
            <person name="Shelest E."/>
            <person name="Sherlock G."/>
            <person name="Sophianopoulou V."/>
            <person name="Squina F.M."/>
            <person name="Sun H."/>
            <person name="Susca A."/>
            <person name="Todd R.B."/>
            <person name="Tsang A."/>
            <person name="Unkles S.E."/>
            <person name="van de Wiele N."/>
            <person name="van Rossen-Uffink D."/>
            <person name="Oliveira J.V."/>
            <person name="Vesth T.C."/>
            <person name="Visser J."/>
            <person name="Yu J.-H."/>
            <person name="Zhou M."/>
            <person name="Andersen M.R."/>
            <person name="Archer D.B."/>
            <person name="Baker S.E."/>
            <person name="Benoit I."/>
            <person name="Brakhage A.A."/>
            <person name="Braus G.H."/>
            <person name="Fischer R."/>
            <person name="Frisvad J.C."/>
            <person name="Goldman G.H."/>
            <person name="Houbraken J."/>
            <person name="Oakley B."/>
            <person name="Pocsi I."/>
            <person name="Scazzocchio C."/>
            <person name="Seiboth B."/>
            <person name="vanKuyk P.A."/>
            <person name="Wortman J."/>
            <person name="Dyer P.S."/>
            <person name="Grigoriev I.V."/>
        </authorList>
    </citation>
    <scope>NUCLEOTIDE SEQUENCE [LARGE SCALE GENOMIC DNA]</scope>
    <source>
        <strain evidence="7">CBS 583.65</strain>
    </source>
</reference>
<name>A0A1L9PDW3_ASPVE</name>
<proteinExistence type="inferred from homology"/>
<dbReference type="EMBL" id="KV878127">
    <property type="protein sequence ID" value="OJI99645.1"/>
    <property type="molecule type" value="Genomic_DNA"/>
</dbReference>
<gene>
    <name evidence="6" type="ORF">ASPVEDRAFT_187945</name>
</gene>
<dbReference type="RefSeq" id="XP_040665408.1">
    <property type="nucleotide sequence ID" value="XM_040809020.1"/>
</dbReference>
<dbReference type="GO" id="GO:0016405">
    <property type="term" value="F:CoA-ligase activity"/>
    <property type="evidence" value="ECO:0007669"/>
    <property type="project" value="TreeGrafter"/>
</dbReference>
<dbReference type="InterPro" id="IPR000873">
    <property type="entry name" value="AMP-dep_synth/lig_dom"/>
</dbReference>
<dbReference type="AlphaFoldDB" id="A0A1L9PDW3"/>
<dbReference type="InterPro" id="IPR020845">
    <property type="entry name" value="AMP-binding_CS"/>
</dbReference>
<keyword evidence="3" id="KW-0472">Membrane</keyword>
<keyword evidence="2" id="KW-0436">Ligase</keyword>
<dbReference type="CDD" id="cd05911">
    <property type="entry name" value="Firefly_Luc_like"/>
    <property type="match status" value="1"/>
</dbReference>
<keyword evidence="7" id="KW-1185">Reference proteome</keyword>
<evidence type="ECO:0000259" key="4">
    <source>
        <dbReference type="Pfam" id="PF00501"/>
    </source>
</evidence>
<organism evidence="6 7">
    <name type="scientific">Aspergillus versicolor CBS 583.65</name>
    <dbReference type="NCBI Taxonomy" id="1036611"/>
    <lineage>
        <taxon>Eukaryota</taxon>
        <taxon>Fungi</taxon>
        <taxon>Dikarya</taxon>
        <taxon>Ascomycota</taxon>
        <taxon>Pezizomycotina</taxon>
        <taxon>Eurotiomycetes</taxon>
        <taxon>Eurotiomycetidae</taxon>
        <taxon>Eurotiales</taxon>
        <taxon>Aspergillaceae</taxon>
        <taxon>Aspergillus</taxon>
        <taxon>Aspergillus subgen. Nidulantes</taxon>
    </lineage>
</organism>
<evidence type="ECO:0000256" key="2">
    <source>
        <dbReference type="ARBA" id="ARBA00022598"/>
    </source>
</evidence>
<feature type="domain" description="AMP-binding enzyme C-terminal" evidence="5">
    <location>
        <begin position="442"/>
        <end position="521"/>
    </location>
</feature>
<evidence type="ECO:0000256" key="3">
    <source>
        <dbReference type="SAM" id="Phobius"/>
    </source>
</evidence>
<dbReference type="SUPFAM" id="SSF56801">
    <property type="entry name" value="Acetyl-CoA synthetase-like"/>
    <property type="match status" value="1"/>
</dbReference>
<dbReference type="InterPro" id="IPR025110">
    <property type="entry name" value="AMP-bd_C"/>
</dbReference>
<comment type="similarity">
    <text evidence="1">Belongs to the ATP-dependent AMP-binding enzyme family.</text>
</comment>
<evidence type="ECO:0000313" key="6">
    <source>
        <dbReference type="EMBL" id="OJI99645.1"/>
    </source>
</evidence>
<feature type="transmembrane region" description="Helical" evidence="3">
    <location>
        <begin position="226"/>
        <end position="247"/>
    </location>
</feature>
<dbReference type="OrthoDB" id="6509636at2759"/>
<keyword evidence="3" id="KW-1133">Transmembrane helix</keyword>
<dbReference type="VEuPathDB" id="FungiDB:ASPVEDRAFT_187945"/>
<keyword evidence="3" id="KW-0812">Transmembrane</keyword>
<sequence>MPTHSAHPPISVPDVDLWSFLFERRDLEYPEDHAIFVDLSNDKRYTFRSLRQTSIEVGRGLRTKWQWQKGDVMAIFSPNSADIAAIVGATLWGGGVVCPINNLYTVDELASLLKSSGARALTTHASCLDVARQAALIVGLPLDRIILVGDPDVKGKAKHFEELKEAREVVGKPRMEPSEDLAFLVYSSGTTGLPKGVMLSHGNIVANILQHYSAERDAMNWRDDSMLSFLPMFHIYGIAALIFQPIYKGVTMHIMQRFDLERFLSAIQLYKVTIAYVVPPIVLLLAKHPLLDKFDLRSLRIMHSAAAPLTQDLIDMIYACLKVPIKQSYGMSETAPAISSQQTADWNNPVGSVGKLIPSMSLKIVSNGSEVPAGQEGEICLRGPNIFKGYYQNRSATAETFSDGWFRTGDIGYIDASGNLFLTDRFKELIKYNGFQVAPTQLEGLLLGHPAIDDVAVIGVYSRERATELPRAYVVLSKGYEAGEKVEGEIMRWVEGRVAPHKRLRGGVRFVEAIPKSTAGKILRRILVEQAKLEEEGKVSSKL</sequence>
<dbReference type="Proteomes" id="UP000184073">
    <property type="component" value="Unassembled WGS sequence"/>
</dbReference>
<dbReference type="PANTHER" id="PTHR24096">
    <property type="entry name" value="LONG-CHAIN-FATTY-ACID--COA LIGASE"/>
    <property type="match status" value="1"/>
</dbReference>
<evidence type="ECO:0000313" key="7">
    <source>
        <dbReference type="Proteomes" id="UP000184073"/>
    </source>
</evidence>
<dbReference type="InterPro" id="IPR042099">
    <property type="entry name" value="ANL_N_sf"/>
</dbReference>
<dbReference type="Gene3D" id="3.30.300.30">
    <property type="match status" value="1"/>
</dbReference>
<dbReference type="Gene3D" id="3.40.50.12780">
    <property type="entry name" value="N-terminal domain of ligase-like"/>
    <property type="match status" value="1"/>
</dbReference>
<protein>
    <recommendedName>
        <fullName evidence="8">AMP-dependent synthetase/ligase domain-containing protein</fullName>
    </recommendedName>
</protein>
<feature type="transmembrane region" description="Helical" evidence="3">
    <location>
        <begin position="267"/>
        <end position="286"/>
    </location>
</feature>
<dbReference type="GeneID" id="63724531"/>
<dbReference type="PANTHER" id="PTHR24096:SF149">
    <property type="entry name" value="AMP-BINDING DOMAIN-CONTAINING PROTEIN-RELATED"/>
    <property type="match status" value="1"/>
</dbReference>
<evidence type="ECO:0000259" key="5">
    <source>
        <dbReference type="Pfam" id="PF13193"/>
    </source>
</evidence>
<evidence type="ECO:0008006" key="8">
    <source>
        <dbReference type="Google" id="ProtNLM"/>
    </source>
</evidence>
<evidence type="ECO:0000256" key="1">
    <source>
        <dbReference type="ARBA" id="ARBA00006432"/>
    </source>
</evidence>
<dbReference type="PROSITE" id="PS00455">
    <property type="entry name" value="AMP_BINDING"/>
    <property type="match status" value="1"/>
</dbReference>
<dbReference type="InterPro" id="IPR045851">
    <property type="entry name" value="AMP-bd_C_sf"/>
</dbReference>
<dbReference type="Pfam" id="PF00501">
    <property type="entry name" value="AMP-binding"/>
    <property type="match status" value="1"/>
</dbReference>